<dbReference type="InterPro" id="IPR019428">
    <property type="entry name" value="7TM_GPCR_serpentine_rcpt_Str"/>
</dbReference>
<organism evidence="3">
    <name type="scientific">Caenorhabditis remanei</name>
    <name type="common">Caenorhabditis vulgaris</name>
    <dbReference type="NCBI Taxonomy" id="31234"/>
    <lineage>
        <taxon>Eukaryota</taxon>
        <taxon>Metazoa</taxon>
        <taxon>Ecdysozoa</taxon>
        <taxon>Nematoda</taxon>
        <taxon>Chromadorea</taxon>
        <taxon>Rhabditida</taxon>
        <taxon>Rhabditina</taxon>
        <taxon>Rhabditomorpha</taxon>
        <taxon>Rhabditoidea</taxon>
        <taxon>Rhabditidae</taxon>
        <taxon>Peloderinae</taxon>
        <taxon>Caenorhabditis</taxon>
    </lineage>
</organism>
<feature type="transmembrane region" description="Helical" evidence="1">
    <location>
        <begin position="138"/>
        <end position="159"/>
    </location>
</feature>
<dbReference type="PANTHER" id="PTHR46000">
    <property type="entry name" value="SEVEN TM RECEPTOR-RELATED"/>
    <property type="match status" value="1"/>
</dbReference>
<feature type="transmembrane region" description="Helical" evidence="1">
    <location>
        <begin position="217"/>
        <end position="238"/>
    </location>
</feature>
<name>E3MJF1_CAERE</name>
<dbReference type="Gene3D" id="1.20.1070.10">
    <property type="entry name" value="Rhodopsin 7-helix transmembrane proteins"/>
    <property type="match status" value="1"/>
</dbReference>
<keyword evidence="3" id="KW-1185">Reference proteome</keyword>
<feature type="transmembrane region" description="Helical" evidence="1">
    <location>
        <begin position="68"/>
        <end position="89"/>
    </location>
</feature>
<feature type="transmembrane region" description="Helical" evidence="1">
    <location>
        <begin position="28"/>
        <end position="48"/>
    </location>
</feature>
<dbReference type="AlphaFoldDB" id="E3MJF1"/>
<dbReference type="Proteomes" id="UP000008281">
    <property type="component" value="Unassembled WGS sequence"/>
</dbReference>
<feature type="transmembrane region" description="Helical" evidence="1">
    <location>
        <begin position="180"/>
        <end position="205"/>
    </location>
</feature>
<gene>
    <name evidence="2" type="ORF">CRE_19122</name>
</gene>
<keyword evidence="1" id="KW-0812">Transmembrane</keyword>
<keyword evidence="1" id="KW-1133">Transmembrane helix</keyword>
<dbReference type="InParanoid" id="E3MJF1"/>
<evidence type="ECO:0000313" key="2">
    <source>
        <dbReference type="EMBL" id="EFP03691.1"/>
    </source>
</evidence>
<sequence length="282" mass="32734">MCCLTMRDMFFLLENSFGLEKAVLKKLLAIYSGILCSTMSMLAVQYLYRYWAVFDTTKMKYFEGWKVIFWFLFSAILGSLWISGLVFYANPAEDSIQYFREEISVRYKRNIEELPSLIMMPYHPVDGSIRWSAWDLTFIQTIISSVQYGVMIFCGWSMYTKMDQTIETMSKNAKQLHQQLFKVLVIQLAAPTIFLLTSLSFIIYLPFLDLELSIPTGSLLCSFTIYVAIDSIIVMTVVKEYRKSTRKLLLDSLIKLQKWLASDNGESGPKTTTFRMEQLDKI</sequence>
<dbReference type="STRING" id="31234.E3MJF1"/>
<reference evidence="2" key="1">
    <citation type="submission" date="2007-07" db="EMBL/GenBank/DDBJ databases">
        <title>PCAP assembly of the Caenorhabditis remanei genome.</title>
        <authorList>
            <consortium name="The Caenorhabditis remanei Sequencing Consortium"/>
            <person name="Wilson R.K."/>
        </authorList>
    </citation>
    <scope>NUCLEOTIDE SEQUENCE [LARGE SCALE GENOMIC DNA]</scope>
    <source>
        <strain evidence="2">PB4641</strain>
    </source>
</reference>
<dbReference type="HOGENOM" id="CLU_036335_4_3_1"/>
<dbReference type="Pfam" id="PF10326">
    <property type="entry name" value="7TM_GPCR_Str"/>
    <property type="match status" value="1"/>
</dbReference>
<keyword evidence="1" id="KW-0472">Membrane</keyword>
<evidence type="ECO:0000256" key="1">
    <source>
        <dbReference type="SAM" id="Phobius"/>
    </source>
</evidence>
<protein>
    <submittedName>
        <fullName evidence="2">Uncharacterized protein</fullName>
    </submittedName>
</protein>
<dbReference type="PANTHER" id="PTHR46000:SF9">
    <property type="entry name" value="SEVEN TM RECEPTOR"/>
    <property type="match status" value="1"/>
</dbReference>
<proteinExistence type="predicted"/>
<evidence type="ECO:0000313" key="3">
    <source>
        <dbReference type="Proteomes" id="UP000008281"/>
    </source>
</evidence>
<dbReference type="eggNOG" id="ENOG502TFQ5">
    <property type="taxonomic scope" value="Eukaryota"/>
</dbReference>
<dbReference type="EMBL" id="DS268450">
    <property type="protein sequence ID" value="EFP03691.1"/>
    <property type="molecule type" value="Genomic_DNA"/>
</dbReference>
<dbReference type="SUPFAM" id="SSF81321">
    <property type="entry name" value="Family A G protein-coupled receptor-like"/>
    <property type="match status" value="1"/>
</dbReference>
<accession>E3MJF1</accession>